<evidence type="ECO:0000313" key="3">
    <source>
        <dbReference type="Proteomes" id="UP000246352"/>
    </source>
</evidence>
<dbReference type="InterPro" id="IPR038765">
    <property type="entry name" value="Papain-like_cys_pep_sf"/>
</dbReference>
<dbReference type="SUPFAM" id="SSF54001">
    <property type="entry name" value="Cysteine proteinases"/>
    <property type="match status" value="1"/>
</dbReference>
<dbReference type="GO" id="GO:0006508">
    <property type="term" value="P:proteolysis"/>
    <property type="evidence" value="ECO:0007669"/>
    <property type="project" value="UniProtKB-KW"/>
</dbReference>
<name>A0A317PLP0_9HYPH</name>
<proteinExistence type="predicted"/>
<feature type="domain" description="Transglutaminase-like" evidence="1">
    <location>
        <begin position="188"/>
        <end position="259"/>
    </location>
</feature>
<accession>A0A317PLP0</accession>
<gene>
    <name evidence="2" type="ORF">DFR52_102329</name>
</gene>
<dbReference type="GO" id="GO:0008233">
    <property type="term" value="F:peptidase activity"/>
    <property type="evidence" value="ECO:0007669"/>
    <property type="project" value="UniProtKB-KW"/>
</dbReference>
<evidence type="ECO:0000259" key="1">
    <source>
        <dbReference type="SMART" id="SM00460"/>
    </source>
</evidence>
<dbReference type="InterPro" id="IPR013589">
    <property type="entry name" value="Bac_transglu_N"/>
</dbReference>
<evidence type="ECO:0000313" key="2">
    <source>
        <dbReference type="EMBL" id="PWW01666.1"/>
    </source>
</evidence>
<dbReference type="Proteomes" id="UP000246352">
    <property type="component" value="Unassembled WGS sequence"/>
</dbReference>
<dbReference type="Gene3D" id="3.10.620.30">
    <property type="match status" value="1"/>
</dbReference>
<dbReference type="SMART" id="SM00460">
    <property type="entry name" value="TGc"/>
    <property type="match status" value="1"/>
</dbReference>
<keyword evidence="2" id="KW-0645">Protease</keyword>
<keyword evidence="2" id="KW-0378">Hydrolase</keyword>
<dbReference type="EMBL" id="QGTR01000002">
    <property type="protein sequence ID" value="PWW01666.1"/>
    <property type="molecule type" value="Genomic_DNA"/>
</dbReference>
<dbReference type="PANTHER" id="PTHR33490">
    <property type="entry name" value="BLR5614 PROTEIN-RELATED"/>
    <property type="match status" value="1"/>
</dbReference>
<protein>
    <submittedName>
        <fullName evidence="2">Transglutaminase-like putative cysteine protease</fullName>
    </submittedName>
</protein>
<comment type="caution">
    <text evidence="2">The sequence shown here is derived from an EMBL/GenBank/DDBJ whole genome shotgun (WGS) entry which is preliminary data.</text>
</comment>
<keyword evidence="3" id="KW-1185">Reference proteome</keyword>
<dbReference type="Pfam" id="PF01841">
    <property type="entry name" value="Transglut_core"/>
    <property type="match status" value="1"/>
</dbReference>
<dbReference type="PANTHER" id="PTHR33490:SF7">
    <property type="entry name" value="BLR2979 PROTEIN"/>
    <property type="match status" value="1"/>
</dbReference>
<reference evidence="2 3" key="1">
    <citation type="submission" date="2018-05" db="EMBL/GenBank/DDBJ databases">
        <title>Genomic Encyclopedia of Type Strains, Phase IV (KMG-IV): sequencing the most valuable type-strain genomes for metagenomic binning, comparative biology and taxonomic classification.</title>
        <authorList>
            <person name="Goeker M."/>
        </authorList>
    </citation>
    <scope>NUCLEOTIDE SEQUENCE [LARGE SCALE GENOMIC DNA]</scope>
    <source>
        <strain evidence="2 3">DSM 16791</strain>
    </source>
</reference>
<dbReference type="InterPro" id="IPR002931">
    <property type="entry name" value="Transglutaminase-like"/>
</dbReference>
<organism evidence="2 3">
    <name type="scientific">Hoeflea marina</name>
    <dbReference type="NCBI Taxonomy" id="274592"/>
    <lineage>
        <taxon>Bacteria</taxon>
        <taxon>Pseudomonadati</taxon>
        <taxon>Pseudomonadota</taxon>
        <taxon>Alphaproteobacteria</taxon>
        <taxon>Hyphomicrobiales</taxon>
        <taxon>Rhizobiaceae</taxon>
        <taxon>Hoeflea</taxon>
    </lineage>
</organism>
<dbReference type="OrthoDB" id="9804023at2"/>
<dbReference type="AlphaFoldDB" id="A0A317PLP0"/>
<dbReference type="Pfam" id="PF08379">
    <property type="entry name" value="Bact_transglu_N"/>
    <property type="match status" value="1"/>
</dbReference>
<dbReference type="RefSeq" id="WP_110031448.1">
    <property type="nucleotide sequence ID" value="NZ_QGTR01000002.1"/>
</dbReference>
<sequence length="305" mass="32735">MRYDITLTMTYSYDSPAAGVRQLAHLLPLDLLDFDGAGGSGQPVPRQRLIAGRLDFDPEPAVREDRFDFFGNAISEVAFHEALDEIVIRLQARVEVNKVSAPIPATIPLDGLVAAVAACWDLGPRSPVHFIYPSPRVPFDPAIADYARGCSQPGASVAGVVEALGRRLNVDMKFDAEATTASTPISESFAQRHGVCQDFSQIMISALRSLGIPAGYVSGFLRTLPPPGKPRLEGADAMHAWVCAWCGPDTGWVEYDPTNATFAGTDHVVVAYGRDYADVAPVRGAMRIAGSHTSDQAVDVIPLTD</sequence>